<feature type="region of interest" description="Disordered" evidence="1">
    <location>
        <begin position="227"/>
        <end position="251"/>
    </location>
</feature>
<dbReference type="eggNOG" id="ENOG502S5ST">
    <property type="taxonomic scope" value="Eukaryota"/>
</dbReference>
<dbReference type="GeneID" id="9095984"/>
<feature type="chain" id="PRO_5002910316" description="Extracellular protein" evidence="2">
    <location>
        <begin position="19"/>
        <end position="444"/>
    </location>
</feature>
<reference evidence="3 4" key="1">
    <citation type="journal article" date="2011" name="PLoS Genet.">
        <title>Comparative genomic analysis of human fungal pathogens causing paracoccidioidomycosis.</title>
        <authorList>
            <person name="Desjardins C.A."/>
            <person name="Champion M.D."/>
            <person name="Holder J.W."/>
            <person name="Muszewska A."/>
            <person name="Goldberg J."/>
            <person name="Bailao A.M."/>
            <person name="Brigido M.M."/>
            <person name="Ferreira M.E."/>
            <person name="Garcia A.M."/>
            <person name="Grynberg M."/>
            <person name="Gujja S."/>
            <person name="Heiman D.I."/>
            <person name="Henn M.R."/>
            <person name="Kodira C.D."/>
            <person name="Leon-Narvaez H."/>
            <person name="Longo L.V."/>
            <person name="Ma L.J."/>
            <person name="Malavazi I."/>
            <person name="Matsuo A.L."/>
            <person name="Morais F.V."/>
            <person name="Pereira M."/>
            <person name="Rodriguez-Brito S."/>
            <person name="Sakthikumar S."/>
            <person name="Salem-Izacc S.M."/>
            <person name="Sykes S.M."/>
            <person name="Teixeira M.M."/>
            <person name="Vallejo M.C."/>
            <person name="Walter M.E."/>
            <person name="Yandava C."/>
            <person name="Young S."/>
            <person name="Zeng Q."/>
            <person name="Zucker J."/>
            <person name="Felipe M.S."/>
            <person name="Goldman G.H."/>
            <person name="Haas B.J."/>
            <person name="McEwen J.G."/>
            <person name="Nino-Vega G."/>
            <person name="Puccia R."/>
            <person name="San-Blas G."/>
            <person name="Soares C.M."/>
            <person name="Birren B.W."/>
            <person name="Cuomo C.A."/>
        </authorList>
    </citation>
    <scope>NUCLEOTIDE SEQUENCE [LARGE SCALE GENOMIC DNA]</scope>
    <source>
        <strain evidence="4">ATCC MYA-826 / Pb01</strain>
    </source>
</reference>
<sequence>MHSLSLLTVAVAARSAFAHMEMREPLALRSRFGSGPNVDYSNTSPLLTDGSDFPCKGYHHDKGTAPVAVYGAGETVQLKLEGTATHGGGSCQVSLSYNGGVTFRVIKSMIGGCPLAKSYAVEIPHSAPRGEVLFAWTWFNLIGNREMYMNCAMVRIEGGSENTTNFDSFPKMFVANVGNGRKTVEGVDTVFPNPGANVVYGHGLGPASGGSSPAAIKASHAAIKASPATAKASSSTAKASPATAKASSAAVTSSQAAISIPSAWNTTLYNSTTSSHATLPTAPYPTHHLNATTSTPAPSSYSVFRQHGNGTSPVPSASTTHHQNVYAAAPVPSSQPAFQHCGSNTTPLPSSYPVFQQHGNSVTSISSVSASPSQDSHAATPASSSYPIFIQQGGSYTTSLPLSSAASQHRSATTATLSGLSLSGTVSAVGSQGNFSLHCSCSWV</sequence>
<feature type="signal peptide" evidence="2">
    <location>
        <begin position="1"/>
        <end position="18"/>
    </location>
</feature>
<dbReference type="KEGG" id="pbl:PAAG_05478"/>
<dbReference type="AlphaFoldDB" id="C1H3Y5"/>
<accession>C1H3Y5</accession>
<feature type="region of interest" description="Disordered" evidence="1">
    <location>
        <begin position="274"/>
        <end position="320"/>
    </location>
</feature>
<dbReference type="OrthoDB" id="2342176at2759"/>
<proteinExistence type="predicted"/>
<organism evidence="3 4">
    <name type="scientific">Paracoccidioides lutzii (strain ATCC MYA-826 / Pb01)</name>
    <name type="common">Paracoccidioides brasiliensis</name>
    <dbReference type="NCBI Taxonomy" id="502779"/>
    <lineage>
        <taxon>Eukaryota</taxon>
        <taxon>Fungi</taxon>
        <taxon>Dikarya</taxon>
        <taxon>Ascomycota</taxon>
        <taxon>Pezizomycotina</taxon>
        <taxon>Eurotiomycetes</taxon>
        <taxon>Eurotiomycetidae</taxon>
        <taxon>Onygenales</taxon>
        <taxon>Ajellomycetaceae</taxon>
        <taxon>Paracoccidioides</taxon>
    </lineage>
</organism>
<evidence type="ECO:0000313" key="4">
    <source>
        <dbReference type="Proteomes" id="UP000002059"/>
    </source>
</evidence>
<dbReference type="PANTHER" id="PTHR36182:SF1">
    <property type="entry name" value="PROTEIN, PUTATIVE (AFU_ORTHOLOGUE AFUA_6G10930)-RELATED"/>
    <property type="match status" value="1"/>
</dbReference>
<dbReference type="HOGENOM" id="CLU_032571_3_0_1"/>
<dbReference type="RefSeq" id="XP_002792749.1">
    <property type="nucleotide sequence ID" value="XM_002792703.1"/>
</dbReference>
<protein>
    <recommendedName>
        <fullName evidence="5">Extracellular protein</fullName>
    </recommendedName>
</protein>
<evidence type="ECO:0000313" key="3">
    <source>
        <dbReference type="EMBL" id="EEH34429.1"/>
    </source>
</evidence>
<dbReference type="EMBL" id="KN294005">
    <property type="protein sequence ID" value="EEH34429.1"/>
    <property type="molecule type" value="Genomic_DNA"/>
</dbReference>
<name>C1H3Y5_PARBA</name>
<feature type="compositionally biased region" description="Polar residues" evidence="1">
    <location>
        <begin position="308"/>
        <end position="320"/>
    </location>
</feature>
<evidence type="ECO:0008006" key="5">
    <source>
        <dbReference type="Google" id="ProtNLM"/>
    </source>
</evidence>
<keyword evidence="2" id="KW-0732">Signal</keyword>
<evidence type="ECO:0000256" key="2">
    <source>
        <dbReference type="SAM" id="SignalP"/>
    </source>
</evidence>
<dbReference type="VEuPathDB" id="FungiDB:PAAG_05478"/>
<feature type="compositionally biased region" description="Low complexity" evidence="1">
    <location>
        <begin position="291"/>
        <end position="300"/>
    </location>
</feature>
<evidence type="ECO:0000256" key="1">
    <source>
        <dbReference type="SAM" id="MobiDB-lite"/>
    </source>
</evidence>
<dbReference type="Proteomes" id="UP000002059">
    <property type="component" value="Partially assembled WGS sequence"/>
</dbReference>
<dbReference type="OMA" id="AGTICRW"/>
<dbReference type="PANTHER" id="PTHR36182">
    <property type="entry name" value="PROTEIN, PUTATIVE (AFU_ORTHOLOGUE AFUA_6G10930)-RELATED"/>
    <property type="match status" value="1"/>
</dbReference>
<keyword evidence="4" id="KW-1185">Reference proteome</keyword>
<dbReference type="Gene3D" id="2.70.50.70">
    <property type="match status" value="1"/>
</dbReference>
<gene>
    <name evidence="3" type="ORF">PAAG_05478</name>
</gene>